<sequence>LLAMFFGYNLKLGVRTAKLEKRNGHELDLIAKLESKDEKKQEQIEELKKEIEELKQKQ</sequence>
<proteinExistence type="predicted"/>
<organism evidence="1 2">
    <name type="scientific">Cetraspora pellucida</name>
    <dbReference type="NCBI Taxonomy" id="1433469"/>
    <lineage>
        <taxon>Eukaryota</taxon>
        <taxon>Fungi</taxon>
        <taxon>Fungi incertae sedis</taxon>
        <taxon>Mucoromycota</taxon>
        <taxon>Glomeromycotina</taxon>
        <taxon>Glomeromycetes</taxon>
        <taxon>Diversisporales</taxon>
        <taxon>Gigasporaceae</taxon>
        <taxon>Cetraspora</taxon>
    </lineage>
</organism>
<keyword evidence="2" id="KW-1185">Reference proteome</keyword>
<feature type="non-terminal residue" evidence="1">
    <location>
        <position position="1"/>
    </location>
</feature>
<dbReference type="EMBL" id="CAJVPW010004889">
    <property type="protein sequence ID" value="CAG8546611.1"/>
    <property type="molecule type" value="Genomic_DNA"/>
</dbReference>
<dbReference type="Proteomes" id="UP000789366">
    <property type="component" value="Unassembled WGS sequence"/>
</dbReference>
<reference evidence="1" key="1">
    <citation type="submission" date="2021-06" db="EMBL/GenBank/DDBJ databases">
        <authorList>
            <person name="Kallberg Y."/>
            <person name="Tangrot J."/>
            <person name="Rosling A."/>
        </authorList>
    </citation>
    <scope>NUCLEOTIDE SEQUENCE</scope>
    <source>
        <strain evidence="1">28 12/20/2015</strain>
    </source>
</reference>
<evidence type="ECO:0000313" key="1">
    <source>
        <dbReference type="EMBL" id="CAG8546611.1"/>
    </source>
</evidence>
<name>A0ACA9LU86_9GLOM</name>
<protein>
    <submittedName>
        <fullName evidence="1">9869_t:CDS:1</fullName>
    </submittedName>
</protein>
<evidence type="ECO:0000313" key="2">
    <source>
        <dbReference type="Proteomes" id="UP000789366"/>
    </source>
</evidence>
<accession>A0ACA9LU86</accession>
<comment type="caution">
    <text evidence="1">The sequence shown here is derived from an EMBL/GenBank/DDBJ whole genome shotgun (WGS) entry which is preliminary data.</text>
</comment>
<gene>
    <name evidence="1" type="ORF">SPELUC_LOCUS5029</name>
</gene>